<reference evidence="11 12" key="1">
    <citation type="journal article" date="2018" name="Plant J.">
        <title>Genome sequences of Chlorella sorokiniana UTEX 1602 and Micractinium conductrix SAG 241.80: implications to maltose excretion by a green alga.</title>
        <authorList>
            <person name="Arriola M.B."/>
            <person name="Velmurugan N."/>
            <person name="Zhang Y."/>
            <person name="Plunkett M.H."/>
            <person name="Hondzo H."/>
            <person name="Barney B.M."/>
        </authorList>
    </citation>
    <scope>NUCLEOTIDE SEQUENCE [LARGE SCALE GENOMIC DNA]</scope>
    <source>
        <strain evidence="11 12">SAG 241.80</strain>
    </source>
</reference>
<dbReference type="Gene3D" id="1.10.510.10">
    <property type="entry name" value="Transferase(Phosphotransferase) domain 1"/>
    <property type="match status" value="1"/>
</dbReference>
<evidence type="ECO:0000256" key="4">
    <source>
        <dbReference type="ARBA" id="ARBA00022777"/>
    </source>
</evidence>
<dbReference type="InterPro" id="IPR008271">
    <property type="entry name" value="Ser/Thr_kinase_AS"/>
</dbReference>
<dbReference type="SMART" id="SM00220">
    <property type="entry name" value="S_TKc"/>
    <property type="match status" value="1"/>
</dbReference>
<proteinExistence type="predicted"/>
<evidence type="ECO:0000256" key="3">
    <source>
        <dbReference type="ARBA" id="ARBA00022741"/>
    </source>
</evidence>
<keyword evidence="8" id="KW-0812">Transmembrane</keyword>
<dbReference type="InterPro" id="IPR011009">
    <property type="entry name" value="Kinase-like_dom_sf"/>
</dbReference>
<dbReference type="PRINTS" id="PR00109">
    <property type="entry name" value="TYRKINASE"/>
</dbReference>
<keyword evidence="8" id="KW-1133">Transmembrane helix</keyword>
<keyword evidence="1" id="KW-0723">Serine/threonine-protein kinase</keyword>
<feature type="binding site" evidence="6">
    <location>
        <position position="676"/>
    </location>
    <ligand>
        <name>ATP</name>
        <dbReference type="ChEBI" id="CHEBI:30616"/>
    </ligand>
</feature>
<evidence type="ECO:0000256" key="6">
    <source>
        <dbReference type="PROSITE-ProRule" id="PRU10141"/>
    </source>
</evidence>
<dbReference type="Gene3D" id="3.30.200.20">
    <property type="entry name" value="Phosphorylase Kinase, domain 1"/>
    <property type="match status" value="1"/>
</dbReference>
<organism evidence="11 12">
    <name type="scientific">Micractinium conductrix</name>
    <dbReference type="NCBI Taxonomy" id="554055"/>
    <lineage>
        <taxon>Eukaryota</taxon>
        <taxon>Viridiplantae</taxon>
        <taxon>Chlorophyta</taxon>
        <taxon>core chlorophytes</taxon>
        <taxon>Trebouxiophyceae</taxon>
        <taxon>Chlorellales</taxon>
        <taxon>Chlorellaceae</taxon>
        <taxon>Chlorella clade</taxon>
        <taxon>Micractinium</taxon>
    </lineage>
</organism>
<feature type="domain" description="Protein kinase" evidence="10">
    <location>
        <begin position="649"/>
        <end position="965"/>
    </location>
</feature>
<dbReference type="GO" id="GO:0005524">
    <property type="term" value="F:ATP binding"/>
    <property type="evidence" value="ECO:0007669"/>
    <property type="project" value="UniProtKB-UniRule"/>
</dbReference>
<sequence>MHIRRGRCPGAPKLYLSLLPLLLAAQPRRAAALGAAEGDRSAIAPLEAVLAWVESRATAASGSDLLKALNATSGSTTDQLITLTADITLTPADLQTFAPYLPIHGGNRTLVLLGAAHGGWRQTVVDWGGGVAVLHFPAGHSFYTYNLELRGRAPAAAGLSAGLPVQVAGSSLWPTLTGDANHTVSYWNTTLVRVGPECNINRSEFVLRTWNHLAGRNDSMTLINRDPPTLFASRNINGTFAIRNTSTGDWLGNAYWYWDNTTIVCNPSSTAGPSGVPATAADADAAALAAMQRAPTGIATTANELLFLLSSPNISRILLGGHVDLATAHWDAFPAPIPLVNRTLVVESIDELRFLDIGRRPSLLHLSSGSSLSIRRVHLQGLAAPSAVLSTAATAVAGSPLWPTVDGAPGHGVELVDIAVHAVVAPCTRSATQLTVDLLRKVVGQGGVRPLGSGTAYIIEPRFERREPVTNVVTQEQVGLAHYAFHHVVVECEDDSGISLAGELMAARQLSANPAGTAPEGVSAGSSSEGSKAWVVGVACAAAVAAATLLAAAALLAWSRRRARRAAAAQAAAERSSTAGGKAELALQTPRAAKIGHMESGDAPSPPPTSSGGSGGCLQQSSGARFPAGTLEASEEALWQSRFGVVEGLEVAELLGRGAYGKVYKGRWQGAVVAVKVVEHHVAEGETSAASREPLLCMSVVHPNCLTTFKLSVIRLLRGEGLLESEQQQEEQEEEAAVHDGSAAVCSSNEGGGRRALRSLLSGAEAEEVEDMYAPLLPGLYETWILMEFCDRGSLANALAEKRLRLPDGRPNLVHIYLCLLDVAGGMRYLHSQGIMHSDLKPANVLLKSSRSSVRGYTCKLADFGLSRMLEERATHVQTGSMGTHTHAAPELLRSGRLSPAVDAFAFGVLAWELVAEEEAWQGMHPMHTILQVSQHGARPPVPPHCPPALAALMARCWAEEPADS</sequence>
<evidence type="ECO:0000313" key="12">
    <source>
        <dbReference type="Proteomes" id="UP000239649"/>
    </source>
</evidence>
<feature type="transmembrane region" description="Helical" evidence="8">
    <location>
        <begin position="533"/>
        <end position="558"/>
    </location>
</feature>
<comment type="caution">
    <text evidence="11">The sequence shown here is derived from an EMBL/GenBank/DDBJ whole genome shotgun (WGS) entry which is preliminary data.</text>
</comment>
<name>A0A2P6VSA7_9CHLO</name>
<dbReference type="SUPFAM" id="SSF56112">
    <property type="entry name" value="Protein kinase-like (PK-like)"/>
    <property type="match status" value="1"/>
</dbReference>
<keyword evidence="2" id="KW-0808">Transferase</keyword>
<evidence type="ECO:0000259" key="10">
    <source>
        <dbReference type="PROSITE" id="PS50011"/>
    </source>
</evidence>
<evidence type="ECO:0000256" key="8">
    <source>
        <dbReference type="SAM" id="Phobius"/>
    </source>
</evidence>
<dbReference type="Pfam" id="PF07714">
    <property type="entry name" value="PK_Tyr_Ser-Thr"/>
    <property type="match status" value="1"/>
</dbReference>
<keyword evidence="9" id="KW-0732">Signal</keyword>
<dbReference type="EMBL" id="LHPF02000001">
    <property type="protein sequence ID" value="PSC76957.1"/>
    <property type="molecule type" value="Genomic_DNA"/>
</dbReference>
<evidence type="ECO:0000256" key="7">
    <source>
        <dbReference type="SAM" id="MobiDB-lite"/>
    </source>
</evidence>
<keyword evidence="5 6" id="KW-0067">ATP-binding</keyword>
<dbReference type="PROSITE" id="PS00108">
    <property type="entry name" value="PROTEIN_KINASE_ST"/>
    <property type="match status" value="1"/>
</dbReference>
<dbReference type="PANTHER" id="PTHR44329">
    <property type="entry name" value="SERINE/THREONINE-PROTEIN KINASE TNNI3K-RELATED"/>
    <property type="match status" value="1"/>
</dbReference>
<keyword evidence="8" id="KW-0472">Membrane</keyword>
<evidence type="ECO:0000313" key="11">
    <source>
        <dbReference type="EMBL" id="PSC76957.1"/>
    </source>
</evidence>
<feature type="region of interest" description="Disordered" evidence="7">
    <location>
        <begin position="725"/>
        <end position="753"/>
    </location>
</feature>
<keyword evidence="12" id="KW-1185">Reference proteome</keyword>
<dbReference type="InterPro" id="IPR001245">
    <property type="entry name" value="Ser-Thr/Tyr_kinase_cat_dom"/>
</dbReference>
<dbReference type="PROSITE" id="PS50011">
    <property type="entry name" value="PROTEIN_KINASE_DOM"/>
    <property type="match status" value="1"/>
</dbReference>
<evidence type="ECO:0000256" key="2">
    <source>
        <dbReference type="ARBA" id="ARBA00022679"/>
    </source>
</evidence>
<feature type="signal peptide" evidence="9">
    <location>
        <begin position="1"/>
        <end position="32"/>
    </location>
</feature>
<dbReference type="InterPro" id="IPR051681">
    <property type="entry name" value="Ser/Thr_Kinases-Pseudokinases"/>
</dbReference>
<dbReference type="STRING" id="554055.A0A2P6VSA7"/>
<evidence type="ECO:0000256" key="1">
    <source>
        <dbReference type="ARBA" id="ARBA00022527"/>
    </source>
</evidence>
<evidence type="ECO:0000256" key="9">
    <source>
        <dbReference type="SAM" id="SignalP"/>
    </source>
</evidence>
<dbReference type="GO" id="GO:0004674">
    <property type="term" value="F:protein serine/threonine kinase activity"/>
    <property type="evidence" value="ECO:0007669"/>
    <property type="project" value="UniProtKB-KW"/>
</dbReference>
<keyword evidence="3 6" id="KW-0547">Nucleotide-binding</keyword>
<feature type="region of interest" description="Disordered" evidence="7">
    <location>
        <begin position="596"/>
        <end position="619"/>
    </location>
</feature>
<dbReference type="OrthoDB" id="1711006at2759"/>
<dbReference type="InterPro" id="IPR000719">
    <property type="entry name" value="Prot_kinase_dom"/>
</dbReference>
<protein>
    <submittedName>
        <fullName evidence="11">Kinase</fullName>
    </submittedName>
</protein>
<evidence type="ECO:0000256" key="5">
    <source>
        <dbReference type="ARBA" id="ARBA00022840"/>
    </source>
</evidence>
<accession>A0A2P6VSA7</accession>
<dbReference type="Proteomes" id="UP000239649">
    <property type="component" value="Unassembled WGS sequence"/>
</dbReference>
<keyword evidence="4 11" id="KW-0418">Kinase</keyword>
<dbReference type="AlphaFoldDB" id="A0A2P6VSA7"/>
<dbReference type="PANTHER" id="PTHR44329:SF214">
    <property type="entry name" value="PROTEIN KINASE DOMAIN-CONTAINING PROTEIN"/>
    <property type="match status" value="1"/>
</dbReference>
<dbReference type="PROSITE" id="PS00107">
    <property type="entry name" value="PROTEIN_KINASE_ATP"/>
    <property type="match status" value="1"/>
</dbReference>
<dbReference type="InterPro" id="IPR017441">
    <property type="entry name" value="Protein_kinase_ATP_BS"/>
</dbReference>
<feature type="chain" id="PRO_5015197328" evidence="9">
    <location>
        <begin position="33"/>
        <end position="965"/>
    </location>
</feature>
<gene>
    <name evidence="11" type="primary">g405</name>
    <name evidence="11" type="ORF">C2E20_0405</name>
</gene>